<dbReference type="EMBL" id="JARFYN010000034">
    <property type="protein sequence ID" value="MDL2408458.1"/>
    <property type="molecule type" value="Genomic_DNA"/>
</dbReference>
<protein>
    <submittedName>
        <fullName evidence="2">Uncharacterized protein</fullName>
    </submittedName>
</protein>
<evidence type="ECO:0000313" key="3">
    <source>
        <dbReference type="Proteomes" id="UP001172630"/>
    </source>
</evidence>
<name>A0ABT7KMF6_9HYPH</name>
<feature type="compositionally biased region" description="Low complexity" evidence="1">
    <location>
        <begin position="1"/>
        <end position="19"/>
    </location>
</feature>
<dbReference type="RefSeq" id="WP_285881877.1">
    <property type="nucleotide sequence ID" value="NZ_JARFYN010000034.1"/>
</dbReference>
<feature type="region of interest" description="Disordered" evidence="1">
    <location>
        <begin position="1"/>
        <end position="25"/>
    </location>
</feature>
<evidence type="ECO:0000313" key="2">
    <source>
        <dbReference type="EMBL" id="MDL2408458.1"/>
    </source>
</evidence>
<evidence type="ECO:0000256" key="1">
    <source>
        <dbReference type="SAM" id="MobiDB-lite"/>
    </source>
</evidence>
<comment type="caution">
    <text evidence="2">The sequence shown here is derived from an EMBL/GenBank/DDBJ whole genome shotgun (WGS) entry which is preliminary data.</text>
</comment>
<accession>A0ABT7KMF6</accession>
<keyword evidence="3" id="KW-1185">Reference proteome</keyword>
<reference evidence="2" key="1">
    <citation type="submission" date="2023-06" db="EMBL/GenBank/DDBJ databases">
        <title>Phylogenetic Diversity of Rhizobium strains.</title>
        <authorList>
            <person name="Moura F.T."/>
            <person name="Helene L.C.F."/>
            <person name="Hungria M."/>
        </authorList>
    </citation>
    <scope>NUCLEOTIDE SEQUENCE</scope>
    <source>
        <strain evidence="2">CCGE524</strain>
    </source>
</reference>
<sequence length="101" mass="10123">MSLKSNSPNEASPASSGSARDPSGNAAAMGISRWLSLAATPTFSVMALLSATAGGADMICSAGGGASPLSGMVPMYLIMSLFHSAPWLKLLSPQGNGVHRS</sequence>
<gene>
    <name evidence="2" type="ORF">PY650_22975</name>
</gene>
<dbReference type="Proteomes" id="UP001172630">
    <property type="component" value="Unassembled WGS sequence"/>
</dbReference>
<organism evidence="2 3">
    <name type="scientific">Rhizobium calliandrae</name>
    <dbReference type="NCBI Taxonomy" id="1312182"/>
    <lineage>
        <taxon>Bacteria</taxon>
        <taxon>Pseudomonadati</taxon>
        <taxon>Pseudomonadota</taxon>
        <taxon>Alphaproteobacteria</taxon>
        <taxon>Hyphomicrobiales</taxon>
        <taxon>Rhizobiaceae</taxon>
        <taxon>Rhizobium/Agrobacterium group</taxon>
        <taxon>Rhizobium</taxon>
    </lineage>
</organism>
<proteinExistence type="predicted"/>